<dbReference type="SUPFAM" id="SSF48230">
    <property type="entry name" value="Chondroitin AC/alginate lyase"/>
    <property type="match status" value="1"/>
</dbReference>
<gene>
    <name evidence="6" type="ORF">NSPZN2_40509</name>
</gene>
<dbReference type="Gene3D" id="2.70.98.70">
    <property type="match status" value="1"/>
</dbReference>
<comment type="caution">
    <text evidence="6">The sequence shown here is derived from an EMBL/GenBank/DDBJ whole genome shotgun (WGS) entry which is preliminary data.</text>
</comment>
<keyword evidence="2" id="KW-0732">Signal</keyword>
<evidence type="ECO:0000313" key="7">
    <source>
        <dbReference type="Proteomes" id="UP000675880"/>
    </source>
</evidence>
<evidence type="ECO:0000256" key="2">
    <source>
        <dbReference type="ARBA" id="ARBA00022729"/>
    </source>
</evidence>
<reference evidence="6 7" key="1">
    <citation type="submission" date="2021-02" db="EMBL/GenBank/DDBJ databases">
        <authorList>
            <person name="Han P."/>
        </authorList>
    </citation>
    <scope>NUCLEOTIDE SEQUENCE [LARGE SCALE GENOMIC DNA]</scope>
    <source>
        <strain evidence="6">Candidatus Nitrospira sp. ZN2</strain>
    </source>
</reference>
<proteinExistence type="predicted"/>
<dbReference type="InterPro" id="IPR008929">
    <property type="entry name" value="Chondroitin_lyas"/>
</dbReference>
<evidence type="ECO:0000256" key="1">
    <source>
        <dbReference type="ARBA" id="ARBA00004418"/>
    </source>
</evidence>
<feature type="domain" description="Heparinase II/III-like C-terminal" evidence="5">
    <location>
        <begin position="383"/>
        <end position="609"/>
    </location>
</feature>
<dbReference type="Proteomes" id="UP000675880">
    <property type="component" value="Unassembled WGS sequence"/>
</dbReference>
<dbReference type="InterPro" id="IPR012480">
    <property type="entry name" value="Hepar_II_III_C"/>
</dbReference>
<keyword evidence="4" id="KW-0456">Lyase</keyword>
<dbReference type="Gene3D" id="1.50.10.100">
    <property type="entry name" value="Chondroitin AC/alginate lyase"/>
    <property type="match status" value="1"/>
</dbReference>
<evidence type="ECO:0000256" key="4">
    <source>
        <dbReference type="ARBA" id="ARBA00023239"/>
    </source>
</evidence>
<dbReference type="EMBL" id="CAJNBJ010000017">
    <property type="protein sequence ID" value="CAE6775750.1"/>
    <property type="molecule type" value="Genomic_DNA"/>
</dbReference>
<dbReference type="Pfam" id="PF07940">
    <property type="entry name" value="Hepar_II_III_C"/>
    <property type="match status" value="1"/>
</dbReference>
<dbReference type="RefSeq" id="WP_213043314.1">
    <property type="nucleotide sequence ID" value="NZ_CAJNBJ010000017.1"/>
</dbReference>
<keyword evidence="7" id="KW-1185">Reference proteome</keyword>
<organism evidence="6 7">
    <name type="scientific">Nitrospira defluvii</name>
    <dbReference type="NCBI Taxonomy" id="330214"/>
    <lineage>
        <taxon>Bacteria</taxon>
        <taxon>Pseudomonadati</taxon>
        <taxon>Nitrospirota</taxon>
        <taxon>Nitrospiria</taxon>
        <taxon>Nitrospirales</taxon>
        <taxon>Nitrospiraceae</taxon>
        <taxon>Nitrospira</taxon>
    </lineage>
</organism>
<evidence type="ECO:0000256" key="3">
    <source>
        <dbReference type="ARBA" id="ARBA00022764"/>
    </source>
</evidence>
<accession>A0ABM8RWK3</accession>
<sequence>MRVTVSFRSNLFPRTLEESAKALAAGRPEDWWHGARERGLFSLFRLQRQLGSRWLSRSFTEQDTAASSFCRSAYPVLPPLSWHVDLDAASVDALLSGRLSVFGFPWHWTADGSCWHQAPDTGQTWPRRFFPGIPVDRGNPYGDARLVWEPSRLQHLVTLGLIAQKADPAVRARAVAAVETQFLSWVAANPLLIGVHYVSPMECALRLLASCYALDLIRPWMQEPRAVWGALLTLVSGHAELIRKRLALRSPIPHETLAGAAALVHAGSLFTELEQAERWLAFGLYLLEDNTPRHISQDGGSQEQGLGYLRFSSDLYGLLVALFDHQQRPLPEKIRQAFDRSRAFLHEFRAAADDRLPPIGDGDGETALAPSLRFRTPARKPASGLTTFHLSGYSIIRGRGAQRAIFDHGPLGMPPRYAHGHADALSMILQIGSQDLLIDPGTYTYLGDEAWRTYFRGTRGHNTVTVDGLDQAVPQGALTWSQPFDTHLVYREETPEGKVTVIARHYGYKERLGVVHLRGISYDTSGSWMIWDWLTGSGTHHLELNWHVGCRVVPVDEGYRLEGLEQPLLLTIEGGTSRLYEGSLQPMAGWKSSRYGNKEPITTIRVEHRGPLPHEFMTRIRLI</sequence>
<protein>
    <submittedName>
        <fullName evidence="6">Hepar_II_III_N domain-containing protein</fullName>
    </submittedName>
</protein>
<evidence type="ECO:0000313" key="6">
    <source>
        <dbReference type="EMBL" id="CAE6775750.1"/>
    </source>
</evidence>
<name>A0ABM8RWK3_9BACT</name>
<dbReference type="PANTHER" id="PTHR39210">
    <property type="entry name" value="HEPARIN-SULFATE LYASE"/>
    <property type="match status" value="1"/>
</dbReference>
<keyword evidence="3" id="KW-0574">Periplasm</keyword>
<evidence type="ECO:0000259" key="5">
    <source>
        <dbReference type="Pfam" id="PF07940"/>
    </source>
</evidence>
<dbReference type="PANTHER" id="PTHR39210:SF1">
    <property type="entry name" value="HEPARIN-SULFATE LYASE"/>
    <property type="match status" value="1"/>
</dbReference>
<comment type="subcellular location">
    <subcellularLocation>
        <location evidence="1">Periplasm</location>
    </subcellularLocation>
</comment>